<dbReference type="InterPro" id="IPR036596">
    <property type="entry name" value="Cyt-C_aa3_sf"/>
</dbReference>
<dbReference type="RefSeq" id="WP_035538307.1">
    <property type="nucleotide sequence ID" value="NZ_ARYL01000014.1"/>
</dbReference>
<evidence type="ECO:0000259" key="2">
    <source>
        <dbReference type="Pfam" id="PF07835"/>
    </source>
</evidence>
<evidence type="ECO:0000256" key="1">
    <source>
        <dbReference type="SAM" id="Phobius"/>
    </source>
</evidence>
<dbReference type="Pfam" id="PF07835">
    <property type="entry name" value="COX4_pro_2"/>
    <property type="match status" value="1"/>
</dbReference>
<comment type="caution">
    <text evidence="3">The sequence shown here is derived from an EMBL/GenBank/DDBJ whole genome shotgun (WGS) entry which is preliminary data.</text>
</comment>
<dbReference type="SUPFAM" id="SSF81469">
    <property type="entry name" value="Bacterial aa3 type cytochrome c oxidase subunit IV"/>
    <property type="match status" value="1"/>
</dbReference>
<keyword evidence="1" id="KW-1133">Transmembrane helix</keyword>
<organism evidence="3 4">
    <name type="scientific">Hyphomonas oceanitis SCH89</name>
    <dbReference type="NCBI Taxonomy" id="1280953"/>
    <lineage>
        <taxon>Bacteria</taxon>
        <taxon>Pseudomonadati</taxon>
        <taxon>Pseudomonadota</taxon>
        <taxon>Alphaproteobacteria</taxon>
        <taxon>Hyphomonadales</taxon>
        <taxon>Hyphomonadaceae</taxon>
        <taxon>Hyphomonas</taxon>
    </lineage>
</organism>
<evidence type="ECO:0000313" key="4">
    <source>
        <dbReference type="Proteomes" id="UP000024942"/>
    </source>
</evidence>
<dbReference type="OrthoDB" id="7691500at2"/>
<proteinExistence type="predicted"/>
<keyword evidence="4" id="KW-1185">Reference proteome</keyword>
<dbReference type="STRING" id="1280953.HOC_10624"/>
<feature type="domain" description="Cytochrome c oxidase subunit IV bacterial aa3 type" evidence="2">
    <location>
        <begin position="6"/>
        <end position="36"/>
    </location>
</feature>
<keyword evidence="1" id="KW-0472">Membrane</keyword>
<reference evidence="3 4" key="1">
    <citation type="journal article" date="2014" name="Antonie Van Leeuwenhoek">
        <title>Hyphomonas beringensis sp. nov. and Hyphomonas chukchiensis sp. nov., isolated from surface seawater of the Bering Sea and Chukchi Sea.</title>
        <authorList>
            <person name="Li C."/>
            <person name="Lai Q."/>
            <person name="Li G."/>
            <person name="Dong C."/>
            <person name="Wang J."/>
            <person name="Liao Y."/>
            <person name="Shao Z."/>
        </authorList>
    </citation>
    <scope>NUCLEOTIDE SEQUENCE [LARGE SCALE GENOMIC DNA]</scope>
    <source>
        <strain evidence="3 4">SCH89</strain>
    </source>
</reference>
<keyword evidence="1" id="KW-0812">Transmembrane</keyword>
<dbReference type="Gene3D" id="1.20.5.160">
    <property type="entry name" value="Bacterial aa3 type cytochrome c oxidase subunit IV"/>
    <property type="match status" value="1"/>
</dbReference>
<evidence type="ECO:0000313" key="3">
    <source>
        <dbReference type="EMBL" id="KDA02443.1"/>
    </source>
</evidence>
<feature type="transmembrane region" description="Helical" evidence="1">
    <location>
        <begin position="75"/>
        <end position="99"/>
    </location>
</feature>
<dbReference type="AlphaFoldDB" id="A0A059G7L0"/>
<dbReference type="InterPro" id="IPR012422">
    <property type="entry name" value="Cyt_c_oxidase_su4_bac-aa3"/>
</dbReference>
<dbReference type="eggNOG" id="ENOG5031BFP">
    <property type="taxonomic scope" value="Bacteria"/>
</dbReference>
<dbReference type="PATRIC" id="fig|1280953.3.peg.2144"/>
<name>A0A059G7L0_9PROT</name>
<dbReference type="Proteomes" id="UP000024942">
    <property type="component" value="Unassembled WGS sequence"/>
</dbReference>
<dbReference type="EMBL" id="ARYL01000014">
    <property type="protein sequence ID" value="KDA02443.1"/>
    <property type="molecule type" value="Genomic_DNA"/>
</dbReference>
<feature type="transmembrane region" description="Helical" evidence="1">
    <location>
        <begin position="50"/>
        <end position="69"/>
    </location>
</feature>
<gene>
    <name evidence="3" type="ORF">HOC_10624</name>
</gene>
<sequence>MATSEYHHGDMDIEAQEATWHGFIVGSTWGGLITVLSVGYAVLAVAIGMNWMISLGIMAVVGLAAGLFLNLGGRWMATLVLLIILALVVQGFIGLFGLLL</sequence>
<feature type="transmembrane region" description="Helical" evidence="1">
    <location>
        <begin position="20"/>
        <end position="43"/>
    </location>
</feature>
<accession>A0A059G7L0</accession>
<protein>
    <recommendedName>
        <fullName evidence="2">Cytochrome c oxidase subunit IV bacterial aa3 type domain-containing protein</fullName>
    </recommendedName>
</protein>